<evidence type="ECO:0000259" key="9">
    <source>
        <dbReference type="PROSITE" id="PS50016"/>
    </source>
</evidence>
<keyword evidence="2" id="KW-0479">Metal-binding</keyword>
<evidence type="ECO:0000313" key="10">
    <source>
        <dbReference type="EMBL" id="PWN33047.1"/>
    </source>
</evidence>
<feature type="compositionally biased region" description="Basic residues" evidence="8">
    <location>
        <begin position="423"/>
        <end position="434"/>
    </location>
</feature>
<dbReference type="FunCoup" id="A0A316V636">
    <property type="interactions" value="4"/>
</dbReference>
<dbReference type="GO" id="GO:0048188">
    <property type="term" value="C:Set1C/COMPASS complex"/>
    <property type="evidence" value="ECO:0007669"/>
    <property type="project" value="InterPro"/>
</dbReference>
<dbReference type="InterPro" id="IPR013083">
    <property type="entry name" value="Znf_RING/FYVE/PHD"/>
</dbReference>
<dbReference type="SMART" id="SM00249">
    <property type="entry name" value="PHD"/>
    <property type="match status" value="1"/>
</dbReference>
<dbReference type="InParanoid" id="A0A316V636"/>
<keyword evidence="4" id="KW-0862">Zinc</keyword>
<sequence>MSGPLRTEEEGGGEREMHDINTSSHGTANSSTTEANQWEGNDINAQRQDDLSPGNTQPPAAKKTKMTHESDSASSAVLAVEEDHRSPSSSVPPPSSSTSRAATPTVTPSTKKKTKRQSAPNTVKKVRKTNTANKRAKTERQDSIVATPEPDLTVAPTAEEESDTKLYCICRSLYDEERMMIACDRCDDWYHTICMKMKDEQAELVDVFICPNCERSTEKRTTWKPKCIRNECTHAALRPLSRYCSERCGIIVASQKIKAVNGTGSANVNGNEVSKAASRSTAYEKSLAEKMLKLPRIASAKRREGIVIWTTEQNDARSNWLRSLLGESVAESIASLVKTESNGTASTLTSVDLEEQRSIILPQIEEIVRLNAQLQRIQAKRDAVNGGLDVLASRTKFFHLAEDRASTLEPIRGEEIESSTAKTNKKGGKAKKSTKSSATNAESNGTAANRGQPRCGYDERLHWEDERFQNWSASTAGKEILSEEKPLDGRIDEGEEVEGADIVPSICGYSKRKCKRHADWSIVRGAEFDIDREKQMQTLSNLSQEVQEIEDRLKVLKITLKQSLLDEDDRRKQVDERLARSLAKEGSRRAAIVQ</sequence>
<protein>
    <recommendedName>
        <fullName evidence="9">PHD-type domain-containing protein</fullName>
    </recommendedName>
</protein>
<dbReference type="InterPro" id="IPR019787">
    <property type="entry name" value="Znf_PHD-finger"/>
</dbReference>
<organism evidence="10 11">
    <name type="scientific">Meira miltonrushii</name>
    <dbReference type="NCBI Taxonomy" id="1280837"/>
    <lineage>
        <taxon>Eukaryota</taxon>
        <taxon>Fungi</taxon>
        <taxon>Dikarya</taxon>
        <taxon>Basidiomycota</taxon>
        <taxon>Ustilaginomycotina</taxon>
        <taxon>Exobasidiomycetes</taxon>
        <taxon>Exobasidiales</taxon>
        <taxon>Brachybasidiaceae</taxon>
        <taxon>Meira</taxon>
    </lineage>
</organism>
<dbReference type="PROSITE" id="PS50016">
    <property type="entry name" value="ZF_PHD_2"/>
    <property type="match status" value="1"/>
</dbReference>
<name>A0A316V636_9BASI</name>
<proteinExistence type="predicted"/>
<feature type="region of interest" description="Disordered" evidence="8">
    <location>
        <begin position="1"/>
        <end position="142"/>
    </location>
</feature>
<evidence type="ECO:0000256" key="6">
    <source>
        <dbReference type="PROSITE-ProRule" id="PRU00146"/>
    </source>
</evidence>
<dbReference type="InterPro" id="IPR037869">
    <property type="entry name" value="Spp1/CFP1"/>
</dbReference>
<accession>A0A316V636</accession>
<dbReference type="RefSeq" id="XP_025353349.1">
    <property type="nucleotide sequence ID" value="XM_025502932.1"/>
</dbReference>
<keyword evidence="7" id="KW-0175">Coiled coil</keyword>
<keyword evidence="5" id="KW-0539">Nucleus</keyword>
<dbReference type="GO" id="GO:0045893">
    <property type="term" value="P:positive regulation of DNA-templated transcription"/>
    <property type="evidence" value="ECO:0007669"/>
    <property type="project" value="TreeGrafter"/>
</dbReference>
<dbReference type="InterPro" id="IPR011011">
    <property type="entry name" value="Znf_FYVE_PHD"/>
</dbReference>
<dbReference type="Gene3D" id="3.30.40.10">
    <property type="entry name" value="Zinc/RING finger domain, C3HC4 (zinc finger)"/>
    <property type="match status" value="1"/>
</dbReference>
<dbReference type="GO" id="GO:0008270">
    <property type="term" value="F:zinc ion binding"/>
    <property type="evidence" value="ECO:0007669"/>
    <property type="project" value="UniProtKB-KW"/>
</dbReference>
<evidence type="ECO:0000256" key="7">
    <source>
        <dbReference type="SAM" id="Coils"/>
    </source>
</evidence>
<evidence type="ECO:0000313" key="11">
    <source>
        <dbReference type="Proteomes" id="UP000245771"/>
    </source>
</evidence>
<evidence type="ECO:0000256" key="1">
    <source>
        <dbReference type="ARBA" id="ARBA00004123"/>
    </source>
</evidence>
<dbReference type="Proteomes" id="UP000245771">
    <property type="component" value="Unassembled WGS sequence"/>
</dbReference>
<evidence type="ECO:0000256" key="2">
    <source>
        <dbReference type="ARBA" id="ARBA00022723"/>
    </source>
</evidence>
<dbReference type="InterPro" id="IPR001965">
    <property type="entry name" value="Znf_PHD"/>
</dbReference>
<keyword evidence="3 6" id="KW-0863">Zinc-finger</keyword>
<dbReference type="PANTHER" id="PTHR46174:SF1">
    <property type="entry name" value="CXXC-TYPE ZINC FINGER PROTEIN 1"/>
    <property type="match status" value="1"/>
</dbReference>
<feature type="domain" description="PHD-type" evidence="9">
    <location>
        <begin position="165"/>
        <end position="216"/>
    </location>
</feature>
<dbReference type="GeneID" id="37024713"/>
<reference evidence="10 11" key="1">
    <citation type="journal article" date="2018" name="Mol. Biol. Evol.">
        <title>Broad Genomic Sampling Reveals a Smut Pathogenic Ancestry of the Fungal Clade Ustilaginomycotina.</title>
        <authorList>
            <person name="Kijpornyongpan T."/>
            <person name="Mondo S.J."/>
            <person name="Barry K."/>
            <person name="Sandor L."/>
            <person name="Lee J."/>
            <person name="Lipzen A."/>
            <person name="Pangilinan J."/>
            <person name="LaButti K."/>
            <person name="Hainaut M."/>
            <person name="Henrissat B."/>
            <person name="Grigoriev I.V."/>
            <person name="Spatafora J.W."/>
            <person name="Aime M.C."/>
        </authorList>
    </citation>
    <scope>NUCLEOTIDE SEQUENCE [LARGE SCALE GENOMIC DNA]</scope>
    <source>
        <strain evidence="10 11">MCA 3882</strain>
    </source>
</reference>
<evidence type="ECO:0000256" key="8">
    <source>
        <dbReference type="SAM" id="MobiDB-lite"/>
    </source>
</evidence>
<dbReference type="PROSITE" id="PS01359">
    <property type="entry name" value="ZF_PHD_1"/>
    <property type="match status" value="1"/>
</dbReference>
<dbReference type="Pfam" id="PF00628">
    <property type="entry name" value="PHD"/>
    <property type="match status" value="1"/>
</dbReference>
<dbReference type="SUPFAM" id="SSF57903">
    <property type="entry name" value="FYVE/PHD zinc finger"/>
    <property type="match status" value="1"/>
</dbReference>
<comment type="subcellular location">
    <subcellularLocation>
        <location evidence="1">Nucleus</location>
    </subcellularLocation>
</comment>
<dbReference type="OrthoDB" id="436852at2759"/>
<feature type="compositionally biased region" description="Low complexity" evidence="8">
    <location>
        <begin position="96"/>
        <end position="109"/>
    </location>
</feature>
<feature type="region of interest" description="Disordered" evidence="8">
    <location>
        <begin position="411"/>
        <end position="455"/>
    </location>
</feature>
<evidence type="ECO:0000256" key="3">
    <source>
        <dbReference type="ARBA" id="ARBA00022771"/>
    </source>
</evidence>
<dbReference type="EMBL" id="KZ819605">
    <property type="protein sequence ID" value="PWN33047.1"/>
    <property type="molecule type" value="Genomic_DNA"/>
</dbReference>
<gene>
    <name evidence="10" type="ORF">FA14DRAFT_80806</name>
</gene>
<dbReference type="STRING" id="1280837.A0A316V636"/>
<keyword evidence="11" id="KW-1185">Reference proteome</keyword>
<dbReference type="InterPro" id="IPR019786">
    <property type="entry name" value="Zinc_finger_PHD-type_CS"/>
</dbReference>
<feature type="coiled-coil region" evidence="7">
    <location>
        <begin position="532"/>
        <end position="559"/>
    </location>
</feature>
<dbReference type="PANTHER" id="PTHR46174">
    <property type="entry name" value="CXXC-TYPE ZINC FINGER PROTEIN 1"/>
    <property type="match status" value="1"/>
</dbReference>
<dbReference type="AlphaFoldDB" id="A0A316V636"/>
<evidence type="ECO:0000256" key="4">
    <source>
        <dbReference type="ARBA" id="ARBA00022833"/>
    </source>
</evidence>
<evidence type="ECO:0000256" key="5">
    <source>
        <dbReference type="ARBA" id="ARBA00023242"/>
    </source>
</evidence>
<feature type="compositionally biased region" description="Polar residues" evidence="8">
    <location>
        <begin position="20"/>
        <end position="46"/>
    </location>
</feature>
<feature type="compositionally biased region" description="Basic and acidic residues" evidence="8">
    <location>
        <begin position="1"/>
        <end position="19"/>
    </location>
</feature>